<reference evidence="3" key="1">
    <citation type="journal article" date="2020" name="Nat. Commun.">
        <title>Genome sequence of the cluster root forming white lupin.</title>
        <authorList>
            <person name="Hufnagel B."/>
            <person name="Marques A."/>
            <person name="Soriano A."/>
            <person name="Marques L."/>
            <person name="Divol F."/>
            <person name="Doumas P."/>
            <person name="Sallet E."/>
            <person name="Mancinotti D."/>
            <person name="Carrere S."/>
            <person name="Marande W."/>
            <person name="Arribat S."/>
            <person name="Keller J."/>
            <person name="Huneau C."/>
            <person name="Blein T."/>
            <person name="Aime D."/>
            <person name="Laguerre M."/>
            <person name="Taylor J."/>
            <person name="Schubert V."/>
            <person name="Nelson M."/>
            <person name="Geu-Flores F."/>
            <person name="Crespi M."/>
            <person name="Gallardo-Guerrero K."/>
            <person name="Delaux P.-M."/>
            <person name="Salse J."/>
            <person name="Berges H."/>
            <person name="Guyot R."/>
            <person name="Gouzy J."/>
            <person name="Peret B."/>
        </authorList>
    </citation>
    <scope>NUCLEOTIDE SEQUENCE [LARGE SCALE GENOMIC DNA]</scope>
    <source>
        <strain evidence="3">cv. Amiga</strain>
    </source>
</reference>
<dbReference type="Proteomes" id="UP000447434">
    <property type="component" value="Chromosome 9"/>
</dbReference>
<keyword evidence="3" id="KW-1185">Reference proteome</keyword>
<comment type="caution">
    <text evidence="2">The sequence shown here is derived from an EMBL/GenBank/DDBJ whole genome shotgun (WGS) entry which is preliminary data.</text>
</comment>
<name>A0A6A4Q1H9_LUPAL</name>
<protein>
    <submittedName>
        <fullName evidence="2">Uncharacterized protein</fullName>
    </submittedName>
</protein>
<accession>A0A6A4Q1H9</accession>
<keyword evidence="1" id="KW-1133">Transmembrane helix</keyword>
<gene>
    <name evidence="2" type="ORF">Lalb_Chr09g0330361</name>
</gene>
<keyword evidence="1" id="KW-0472">Membrane</keyword>
<organism evidence="2 3">
    <name type="scientific">Lupinus albus</name>
    <name type="common">White lupine</name>
    <name type="synonym">Lupinus termis</name>
    <dbReference type="NCBI Taxonomy" id="3870"/>
    <lineage>
        <taxon>Eukaryota</taxon>
        <taxon>Viridiplantae</taxon>
        <taxon>Streptophyta</taxon>
        <taxon>Embryophyta</taxon>
        <taxon>Tracheophyta</taxon>
        <taxon>Spermatophyta</taxon>
        <taxon>Magnoliopsida</taxon>
        <taxon>eudicotyledons</taxon>
        <taxon>Gunneridae</taxon>
        <taxon>Pentapetalae</taxon>
        <taxon>rosids</taxon>
        <taxon>fabids</taxon>
        <taxon>Fabales</taxon>
        <taxon>Fabaceae</taxon>
        <taxon>Papilionoideae</taxon>
        <taxon>50 kb inversion clade</taxon>
        <taxon>genistoids sensu lato</taxon>
        <taxon>core genistoids</taxon>
        <taxon>Genisteae</taxon>
        <taxon>Lupinus</taxon>
    </lineage>
</organism>
<keyword evidence="1" id="KW-0812">Transmembrane</keyword>
<feature type="transmembrane region" description="Helical" evidence="1">
    <location>
        <begin position="24"/>
        <end position="42"/>
    </location>
</feature>
<dbReference type="EMBL" id="WOCE01000009">
    <property type="protein sequence ID" value="KAE9607469.1"/>
    <property type="molecule type" value="Genomic_DNA"/>
</dbReference>
<sequence length="77" mass="8854">MLLCSLLTVVSILRITFDVGIYNNYLHLLHLVTGLILSIWIFECLRDYGVDGVDCLQLRYTPNDAGLIVECQRLWPK</sequence>
<evidence type="ECO:0000313" key="2">
    <source>
        <dbReference type="EMBL" id="KAE9607469.1"/>
    </source>
</evidence>
<proteinExistence type="predicted"/>
<evidence type="ECO:0000313" key="3">
    <source>
        <dbReference type="Proteomes" id="UP000447434"/>
    </source>
</evidence>
<dbReference type="AlphaFoldDB" id="A0A6A4Q1H9"/>
<evidence type="ECO:0000256" key="1">
    <source>
        <dbReference type="SAM" id="Phobius"/>
    </source>
</evidence>